<evidence type="ECO:0000256" key="1">
    <source>
        <dbReference type="SAM" id="Phobius"/>
    </source>
</evidence>
<protein>
    <submittedName>
        <fullName evidence="2">Uncharacterized protein</fullName>
    </submittedName>
</protein>
<dbReference type="EMBL" id="SMLB01000034">
    <property type="protein sequence ID" value="TDD66885.1"/>
    <property type="molecule type" value="Genomic_DNA"/>
</dbReference>
<accession>A0A4R5A5N4</accession>
<dbReference type="RefSeq" id="WP_132105057.1">
    <property type="nucleotide sequence ID" value="NZ_SMLB01000034.1"/>
</dbReference>
<dbReference type="AlphaFoldDB" id="A0A4R5A5N4"/>
<comment type="caution">
    <text evidence="2">The sequence shown here is derived from an EMBL/GenBank/DDBJ whole genome shotgun (WGS) entry which is preliminary data.</text>
</comment>
<evidence type="ECO:0000313" key="3">
    <source>
        <dbReference type="Proteomes" id="UP000295217"/>
    </source>
</evidence>
<sequence>MTNEPITDLRLDQHLRHTLETVAETVTADVSAAPGGNTGKRPHRRYRRIGLVAGAVAVPLALAAAAFIQSGPEYVDQIPPESIIAKGNVGGSDYLLVENRRTECDRPAQGVELVEERENLFGSEWNTVGEQYGERVDDCGVDTKRYLANPALFNDGGVPVGDALVWLWAVHPDVTAVRITTSADVEDLPVYTVDGAGYALFEVPDDVEAFTAELLINGEVVPGSAEVHRLNAPARD</sequence>
<keyword evidence="3" id="KW-1185">Reference proteome</keyword>
<evidence type="ECO:0000313" key="2">
    <source>
        <dbReference type="EMBL" id="TDD66885.1"/>
    </source>
</evidence>
<dbReference type="OrthoDB" id="3780043at2"/>
<gene>
    <name evidence="2" type="ORF">E1262_20635</name>
</gene>
<keyword evidence="1" id="KW-0472">Membrane</keyword>
<keyword evidence="1" id="KW-0812">Transmembrane</keyword>
<feature type="transmembrane region" description="Helical" evidence="1">
    <location>
        <begin position="49"/>
        <end position="68"/>
    </location>
</feature>
<keyword evidence="1" id="KW-1133">Transmembrane helix</keyword>
<name>A0A4R5A5N4_9ACTN</name>
<dbReference type="Proteomes" id="UP000295217">
    <property type="component" value="Unassembled WGS sequence"/>
</dbReference>
<organism evidence="2 3">
    <name type="scientific">Jiangella aurantiaca</name>
    <dbReference type="NCBI Taxonomy" id="2530373"/>
    <lineage>
        <taxon>Bacteria</taxon>
        <taxon>Bacillati</taxon>
        <taxon>Actinomycetota</taxon>
        <taxon>Actinomycetes</taxon>
        <taxon>Jiangellales</taxon>
        <taxon>Jiangellaceae</taxon>
        <taxon>Jiangella</taxon>
    </lineage>
</organism>
<reference evidence="2 3" key="1">
    <citation type="submission" date="2019-02" db="EMBL/GenBank/DDBJ databases">
        <title>Draft genome sequences of novel Actinobacteria.</title>
        <authorList>
            <person name="Sahin N."/>
            <person name="Ay H."/>
            <person name="Saygin H."/>
        </authorList>
    </citation>
    <scope>NUCLEOTIDE SEQUENCE [LARGE SCALE GENOMIC DNA]</scope>
    <source>
        <strain evidence="2 3">8K307</strain>
    </source>
</reference>
<proteinExistence type="predicted"/>